<organism evidence="6">
    <name type="scientific">Singulisphaera sp. Ch08</name>
    <dbReference type="NCBI Taxonomy" id="3120278"/>
    <lineage>
        <taxon>Bacteria</taxon>
        <taxon>Pseudomonadati</taxon>
        <taxon>Planctomycetota</taxon>
        <taxon>Planctomycetia</taxon>
        <taxon>Isosphaerales</taxon>
        <taxon>Isosphaeraceae</taxon>
        <taxon>Singulisphaera</taxon>
    </lineage>
</organism>
<evidence type="ECO:0000256" key="4">
    <source>
        <dbReference type="ARBA" id="ARBA00022840"/>
    </source>
</evidence>
<dbReference type="PROSITE" id="PS51206">
    <property type="entry name" value="SF3_HELICASE_1"/>
    <property type="match status" value="1"/>
</dbReference>
<dbReference type="EMBL" id="CP155447">
    <property type="protein sequence ID" value="XBH06334.1"/>
    <property type="molecule type" value="Genomic_DNA"/>
</dbReference>
<dbReference type="Pfam" id="PF19263">
    <property type="entry name" value="DUF5906"/>
    <property type="match status" value="1"/>
</dbReference>
<dbReference type="InterPro" id="IPR014015">
    <property type="entry name" value="Helicase_SF3_DNA-vir"/>
</dbReference>
<evidence type="ECO:0000313" key="6">
    <source>
        <dbReference type="EMBL" id="XBH06334.1"/>
    </source>
</evidence>
<dbReference type="SMART" id="SM00885">
    <property type="entry name" value="D5_N"/>
    <property type="match status" value="1"/>
</dbReference>
<dbReference type="SUPFAM" id="SSF52540">
    <property type="entry name" value="P-loop containing nucleoside triphosphate hydrolases"/>
    <property type="match status" value="1"/>
</dbReference>
<evidence type="ECO:0000256" key="1">
    <source>
        <dbReference type="ARBA" id="ARBA00022741"/>
    </source>
</evidence>
<evidence type="ECO:0000259" key="5">
    <source>
        <dbReference type="PROSITE" id="PS51206"/>
    </source>
</evidence>
<dbReference type="PANTHER" id="PTHR35372">
    <property type="entry name" value="ATP BINDING PROTEIN-RELATED"/>
    <property type="match status" value="1"/>
</dbReference>
<dbReference type="AlphaFoldDB" id="A0AAU7CLQ6"/>
<accession>A0AAU7CLQ6</accession>
<feature type="domain" description="SF3 helicase" evidence="5">
    <location>
        <begin position="190"/>
        <end position="349"/>
    </location>
</feature>
<proteinExistence type="predicted"/>
<dbReference type="InterPro" id="IPR014818">
    <property type="entry name" value="Phage/plasmid_primase_P4_C"/>
</dbReference>
<keyword evidence="3" id="KW-0347">Helicase</keyword>
<dbReference type="PANTHER" id="PTHR35372:SF2">
    <property type="entry name" value="SF3 HELICASE DOMAIN-CONTAINING PROTEIN"/>
    <property type="match status" value="1"/>
</dbReference>
<name>A0AAU7CLQ6_9BACT</name>
<reference evidence="6" key="1">
    <citation type="submission" date="2024-05" db="EMBL/GenBank/DDBJ databases">
        <title>Planctomycetes of the genus Singulisphaera possess chitinolytic capabilities.</title>
        <authorList>
            <person name="Ivanova A."/>
        </authorList>
    </citation>
    <scope>NUCLEOTIDE SEQUENCE</scope>
    <source>
        <strain evidence="6">Ch08T</strain>
    </source>
</reference>
<dbReference type="GO" id="GO:0016787">
    <property type="term" value="F:hydrolase activity"/>
    <property type="evidence" value="ECO:0007669"/>
    <property type="project" value="UniProtKB-KW"/>
</dbReference>
<dbReference type="Pfam" id="PF03288">
    <property type="entry name" value="Pox_D5"/>
    <property type="match status" value="1"/>
</dbReference>
<dbReference type="Gene3D" id="3.40.50.300">
    <property type="entry name" value="P-loop containing nucleotide triphosphate hydrolases"/>
    <property type="match status" value="1"/>
</dbReference>
<dbReference type="InterPro" id="IPR004968">
    <property type="entry name" value="DNA_primase/NTPase_C"/>
</dbReference>
<dbReference type="InterPro" id="IPR027417">
    <property type="entry name" value="P-loop_NTPase"/>
</dbReference>
<gene>
    <name evidence="6" type="ORF">V5E97_09935</name>
</gene>
<dbReference type="InterPro" id="IPR051620">
    <property type="entry name" value="ORF904-like_C"/>
</dbReference>
<protein>
    <submittedName>
        <fullName evidence="6">Phage/plasmid primase, P4 family</fullName>
    </submittedName>
</protein>
<dbReference type="Pfam" id="PF08706">
    <property type="entry name" value="D5_N"/>
    <property type="match status" value="1"/>
</dbReference>
<evidence type="ECO:0000256" key="3">
    <source>
        <dbReference type="ARBA" id="ARBA00022806"/>
    </source>
</evidence>
<evidence type="ECO:0000256" key="2">
    <source>
        <dbReference type="ARBA" id="ARBA00022801"/>
    </source>
</evidence>
<dbReference type="InterPro" id="IPR045455">
    <property type="entry name" value="NrS-1_pol-like_helicase"/>
</dbReference>
<sequence>MRAALVQVEQEGPVSEIARAVDADTGYSRSDLGNAQRFVALYGDRVRYCYEQSAWLVSNGKRWIRDRTGEVERLAKKSVVAMAHEAANMTPAERDDFLAFALSSQDRRRLDALIALARSEEGIAIETADLDRDPMLLNVLNGTVDLRTGTLRPHDPRDLITKLAPVAFDPTARRELWIKTIDRTMGNDQEVIGFLQRSIGYAATGDISEHAIFILYGKGRNGKSTFLNTILAILGDYATTIDASLLMSKAQDDHPTGLTDLEGRRFVPTAEAEDGRRFDEALVKKLTGGERIKARRMRQDFYEFMPSHKVFLAVNHKPRIKGTDEGIWSRIKLIPFNAFIPKEERIKDLDKQLAAEAPGILAWIVQGCVEWQRIGLAEPKSIEDATNSYRDEMDNIGDFLRDRCLVPEQSHLKEVAKVKASELYGAYVGWCKGTGTEPVASRAFGSEMERRGFELKKSNSQAWRLGLTLNQDVDPDPVAYEIP</sequence>
<keyword evidence="4" id="KW-0067">ATP-binding</keyword>
<keyword evidence="1" id="KW-0547">Nucleotide-binding</keyword>
<dbReference type="RefSeq" id="WP_406699184.1">
    <property type="nucleotide sequence ID" value="NZ_CP155447.1"/>
</dbReference>
<dbReference type="NCBIfam" id="TIGR01613">
    <property type="entry name" value="primase_Cterm"/>
    <property type="match status" value="1"/>
</dbReference>
<dbReference type="InterPro" id="IPR006500">
    <property type="entry name" value="Helicase_put_C_phage/plasmid"/>
</dbReference>
<keyword evidence="2" id="KW-0378">Hydrolase</keyword>
<dbReference type="GO" id="GO:0005524">
    <property type="term" value="F:ATP binding"/>
    <property type="evidence" value="ECO:0007669"/>
    <property type="project" value="UniProtKB-KW"/>
</dbReference>
<dbReference type="GO" id="GO:0004386">
    <property type="term" value="F:helicase activity"/>
    <property type="evidence" value="ECO:0007669"/>
    <property type="project" value="UniProtKB-KW"/>
</dbReference>